<dbReference type="Proteomes" id="UP000001600">
    <property type="component" value="Chromosome 1"/>
</dbReference>
<proteinExistence type="predicted"/>
<dbReference type="STRING" id="311403.Arad_1652"/>
<dbReference type="eggNOG" id="COG1566">
    <property type="taxonomic scope" value="Bacteria"/>
</dbReference>
<organism evidence="4 5">
    <name type="scientific">Rhizobium rhizogenes (strain K84 / ATCC BAA-868)</name>
    <name type="common">Agrobacterium radiobacter</name>
    <dbReference type="NCBI Taxonomy" id="311403"/>
    <lineage>
        <taxon>Bacteria</taxon>
        <taxon>Pseudomonadati</taxon>
        <taxon>Pseudomonadota</taxon>
        <taxon>Alphaproteobacteria</taxon>
        <taxon>Hyphomicrobiales</taxon>
        <taxon>Rhizobiaceae</taxon>
        <taxon>Rhizobium/Agrobacterium group</taxon>
        <taxon>Rhizobium</taxon>
    </lineage>
</organism>
<dbReference type="Gene3D" id="2.40.30.170">
    <property type="match status" value="1"/>
</dbReference>
<name>B9JCB5_RHIR8</name>
<keyword evidence="1" id="KW-0175">Coiled coil</keyword>
<dbReference type="Pfam" id="PF25917">
    <property type="entry name" value="BSH_RND"/>
    <property type="match status" value="1"/>
</dbReference>
<evidence type="ECO:0000256" key="1">
    <source>
        <dbReference type="SAM" id="Coils"/>
    </source>
</evidence>
<keyword evidence="2" id="KW-1133">Transmembrane helix</keyword>
<feature type="transmembrane region" description="Helical" evidence="2">
    <location>
        <begin position="12"/>
        <end position="30"/>
    </location>
</feature>
<dbReference type="EMBL" id="CP000628">
    <property type="protein sequence ID" value="ACM26036.1"/>
    <property type="molecule type" value="Genomic_DNA"/>
</dbReference>
<evidence type="ECO:0000259" key="3">
    <source>
        <dbReference type="Pfam" id="PF25917"/>
    </source>
</evidence>
<gene>
    <name evidence="4" type="ordered locus">Arad_1652</name>
</gene>
<protein>
    <submittedName>
        <fullName evidence="4">Multidrug resistance efflux system protein</fullName>
    </submittedName>
</protein>
<dbReference type="InterPro" id="IPR050739">
    <property type="entry name" value="MFP"/>
</dbReference>
<dbReference type="KEGG" id="ara:Arad_1652"/>
<evidence type="ECO:0000256" key="2">
    <source>
        <dbReference type="SAM" id="Phobius"/>
    </source>
</evidence>
<evidence type="ECO:0000313" key="5">
    <source>
        <dbReference type="Proteomes" id="UP000001600"/>
    </source>
</evidence>
<accession>B9JCB5</accession>
<dbReference type="HOGENOM" id="CLU_018816_15_1_5"/>
<dbReference type="Gene3D" id="2.40.50.100">
    <property type="match status" value="1"/>
</dbReference>
<reference evidence="4 5" key="1">
    <citation type="journal article" date="2009" name="J. Bacteriol.">
        <title>Genome sequences of three Agrobacterium biovars help elucidate the evolution of multichromosome genomes in bacteria.</title>
        <authorList>
            <person name="Slater S.C."/>
            <person name="Goldman B.S."/>
            <person name="Goodner B."/>
            <person name="Setubal J.C."/>
            <person name="Farrand S.K."/>
            <person name="Nester E.W."/>
            <person name="Burr T.J."/>
            <person name="Banta L."/>
            <person name="Dickerman A.W."/>
            <person name="Paulsen I."/>
            <person name="Otten L."/>
            <person name="Suen G."/>
            <person name="Welch R."/>
            <person name="Almeida N.F."/>
            <person name="Arnold F."/>
            <person name="Burton O.T."/>
            <person name="Du Z."/>
            <person name="Ewing A."/>
            <person name="Godsy E."/>
            <person name="Heisel S."/>
            <person name="Houmiel K.L."/>
            <person name="Jhaveri J."/>
            <person name="Lu J."/>
            <person name="Miller N.M."/>
            <person name="Norton S."/>
            <person name="Chen Q."/>
            <person name="Phoolcharoen W."/>
            <person name="Ohlin V."/>
            <person name="Ondrusek D."/>
            <person name="Pride N."/>
            <person name="Stricklin S.L."/>
            <person name="Sun J."/>
            <person name="Wheeler C."/>
            <person name="Wilson L."/>
            <person name="Zhu H."/>
            <person name="Wood D.W."/>
        </authorList>
    </citation>
    <scope>NUCLEOTIDE SEQUENCE [LARGE SCALE GENOMIC DNA]</scope>
    <source>
        <strain evidence="5">K84 / ATCC BAA-868</strain>
    </source>
</reference>
<dbReference type="PANTHER" id="PTHR30386:SF24">
    <property type="entry name" value="MULTIDRUG RESISTANCE EFFLUX PUMP"/>
    <property type="match status" value="1"/>
</dbReference>
<keyword evidence="2" id="KW-0472">Membrane</keyword>
<evidence type="ECO:0000313" key="4">
    <source>
        <dbReference type="EMBL" id="ACM26036.1"/>
    </source>
</evidence>
<dbReference type="SUPFAM" id="SSF111369">
    <property type="entry name" value="HlyD-like secretion proteins"/>
    <property type="match status" value="3"/>
</dbReference>
<sequence length="354" mass="37449">MSRLVRSPIEVIAVLAGVGGVMLVLYAWHLPPFKSSVETTDDAYVKGYVTTISPQVSGYITDVPIKDYKLVKQGEVLTKIDDRIYQQKVAQARATLAGQKAALANSQQQEQAAKAGIASSQAQIDSANAALKRAQLAADRVTTLVAKGVSTTSDSEQAQATLQQAQASVNQAKAALDVSQQNLTTIIVNRASLEAGVSGAEAAVQLAEIDLQNATIVAPQDGRVGEVGVRLGQYVTAGTQLMGLVPKDIWVIANFKETQLDGMKIDQPATISVDALGHRQLKGHVQRFSPAAGSEFAVIKPDNATGNFTKVAQRIGVRIKIDKDQPLADDLAPGMSVVVSIDKDSQPEVGVNDD</sequence>
<dbReference type="GeneID" id="86847915"/>
<dbReference type="PANTHER" id="PTHR30386">
    <property type="entry name" value="MEMBRANE FUSION SUBUNIT OF EMRAB-TOLC MULTIDRUG EFFLUX PUMP"/>
    <property type="match status" value="1"/>
</dbReference>
<dbReference type="AlphaFoldDB" id="B9JCB5"/>
<feature type="domain" description="Multidrug resistance protein MdtA-like barrel-sandwich hybrid" evidence="3">
    <location>
        <begin position="50"/>
        <end position="242"/>
    </location>
</feature>
<keyword evidence="2" id="KW-0812">Transmembrane</keyword>
<dbReference type="Gene3D" id="1.10.287.470">
    <property type="entry name" value="Helix hairpin bin"/>
    <property type="match status" value="2"/>
</dbReference>
<feature type="coiled-coil region" evidence="1">
    <location>
        <begin position="89"/>
        <end position="182"/>
    </location>
</feature>
<dbReference type="InterPro" id="IPR058625">
    <property type="entry name" value="MdtA-like_BSH"/>
</dbReference>
<dbReference type="RefSeq" id="WP_007693004.1">
    <property type="nucleotide sequence ID" value="NC_011985.1"/>
</dbReference>